<comment type="caution">
    <text evidence="2">The sequence shown here is derived from an EMBL/GenBank/DDBJ whole genome shotgun (WGS) entry which is preliminary data.</text>
</comment>
<name>A0A8J5SFR4_ZIZPA</name>
<dbReference type="Proteomes" id="UP000729402">
    <property type="component" value="Unassembled WGS sequence"/>
</dbReference>
<evidence type="ECO:0000256" key="1">
    <source>
        <dbReference type="SAM" id="MobiDB-lite"/>
    </source>
</evidence>
<keyword evidence="3" id="KW-1185">Reference proteome</keyword>
<proteinExistence type="predicted"/>
<feature type="compositionally biased region" description="Basic and acidic residues" evidence="1">
    <location>
        <begin position="87"/>
        <end position="97"/>
    </location>
</feature>
<dbReference type="AlphaFoldDB" id="A0A8J5SFR4"/>
<gene>
    <name evidence="2" type="ORF">GUJ93_ZPchr0006g44424</name>
</gene>
<sequence>MATAGVRVRRCERMLRDGAIDLAMPTDEAEAEAEASNVAPFIAAPACSTRMLDDGSMRPAGRPPGPPRFGGGSVQVLNLQDSRFAARAETDGTDRVDPISGSLESARPIAEREDKSRSAKWFSGRRPGSGSVCPALLRGRGRHPRAVAF</sequence>
<evidence type="ECO:0000313" key="2">
    <source>
        <dbReference type="EMBL" id="KAG8074045.1"/>
    </source>
</evidence>
<organism evidence="2 3">
    <name type="scientific">Zizania palustris</name>
    <name type="common">Northern wild rice</name>
    <dbReference type="NCBI Taxonomy" id="103762"/>
    <lineage>
        <taxon>Eukaryota</taxon>
        <taxon>Viridiplantae</taxon>
        <taxon>Streptophyta</taxon>
        <taxon>Embryophyta</taxon>
        <taxon>Tracheophyta</taxon>
        <taxon>Spermatophyta</taxon>
        <taxon>Magnoliopsida</taxon>
        <taxon>Liliopsida</taxon>
        <taxon>Poales</taxon>
        <taxon>Poaceae</taxon>
        <taxon>BOP clade</taxon>
        <taxon>Oryzoideae</taxon>
        <taxon>Oryzeae</taxon>
        <taxon>Zizaniinae</taxon>
        <taxon>Zizania</taxon>
    </lineage>
</organism>
<feature type="region of interest" description="Disordered" evidence="1">
    <location>
        <begin position="52"/>
        <end position="72"/>
    </location>
</feature>
<accession>A0A8J5SFR4</accession>
<feature type="region of interest" description="Disordered" evidence="1">
    <location>
        <begin position="87"/>
        <end position="135"/>
    </location>
</feature>
<dbReference type="EMBL" id="JAAALK010000283">
    <property type="protein sequence ID" value="KAG8074045.1"/>
    <property type="molecule type" value="Genomic_DNA"/>
</dbReference>
<reference evidence="2" key="1">
    <citation type="journal article" date="2021" name="bioRxiv">
        <title>Whole Genome Assembly and Annotation of Northern Wild Rice, Zizania palustris L., Supports a Whole Genome Duplication in the Zizania Genus.</title>
        <authorList>
            <person name="Haas M."/>
            <person name="Kono T."/>
            <person name="Macchietto M."/>
            <person name="Millas R."/>
            <person name="McGilp L."/>
            <person name="Shao M."/>
            <person name="Duquette J."/>
            <person name="Hirsch C.N."/>
            <person name="Kimball J."/>
        </authorList>
    </citation>
    <scope>NUCLEOTIDE SEQUENCE</scope>
    <source>
        <tissue evidence="2">Fresh leaf tissue</tissue>
    </source>
</reference>
<evidence type="ECO:0000313" key="3">
    <source>
        <dbReference type="Proteomes" id="UP000729402"/>
    </source>
</evidence>
<protein>
    <submittedName>
        <fullName evidence="2">Uncharacterized protein</fullName>
    </submittedName>
</protein>
<reference evidence="2" key="2">
    <citation type="submission" date="2021-02" db="EMBL/GenBank/DDBJ databases">
        <authorList>
            <person name="Kimball J.A."/>
            <person name="Haas M.W."/>
            <person name="Macchietto M."/>
            <person name="Kono T."/>
            <person name="Duquette J."/>
            <person name="Shao M."/>
        </authorList>
    </citation>
    <scope>NUCLEOTIDE SEQUENCE</scope>
    <source>
        <tissue evidence="2">Fresh leaf tissue</tissue>
    </source>
</reference>